<dbReference type="PANTHER" id="PTHR30055:SF234">
    <property type="entry name" value="HTH-TYPE TRANSCRIPTIONAL REGULATOR BETI"/>
    <property type="match status" value="1"/>
</dbReference>
<dbReference type="Pfam" id="PF00440">
    <property type="entry name" value="TetR_N"/>
    <property type="match status" value="1"/>
</dbReference>
<dbReference type="SUPFAM" id="SSF46689">
    <property type="entry name" value="Homeodomain-like"/>
    <property type="match status" value="1"/>
</dbReference>
<evidence type="ECO:0000256" key="3">
    <source>
        <dbReference type="ARBA" id="ARBA00023163"/>
    </source>
</evidence>
<keyword evidence="2 4" id="KW-0238">DNA-binding</keyword>
<keyword evidence="1" id="KW-0805">Transcription regulation</keyword>
<dbReference type="SUPFAM" id="SSF48498">
    <property type="entry name" value="Tetracyclin repressor-like, C-terminal domain"/>
    <property type="match status" value="1"/>
</dbReference>
<dbReference type="PANTHER" id="PTHR30055">
    <property type="entry name" value="HTH-TYPE TRANSCRIPTIONAL REGULATOR RUTR"/>
    <property type="match status" value="1"/>
</dbReference>
<keyword evidence="3" id="KW-0804">Transcription</keyword>
<dbReference type="Gene3D" id="1.10.357.10">
    <property type="entry name" value="Tetracycline Repressor, domain 2"/>
    <property type="match status" value="1"/>
</dbReference>
<evidence type="ECO:0000256" key="2">
    <source>
        <dbReference type="ARBA" id="ARBA00023125"/>
    </source>
</evidence>
<feature type="DNA-binding region" description="H-T-H motif" evidence="4">
    <location>
        <begin position="47"/>
        <end position="66"/>
    </location>
</feature>
<protein>
    <submittedName>
        <fullName evidence="7">TetR/AcrR family transcriptional regulator</fullName>
    </submittedName>
</protein>
<accession>A0ABT4MAN7</accession>
<dbReference type="InterPro" id="IPR050109">
    <property type="entry name" value="HTH-type_TetR-like_transc_reg"/>
</dbReference>
<keyword evidence="8" id="KW-1185">Reference proteome</keyword>
<feature type="region of interest" description="Disordered" evidence="5">
    <location>
        <begin position="1"/>
        <end position="23"/>
    </location>
</feature>
<organism evidence="7 8">
    <name type="scientific">Rhodococcus ruber</name>
    <dbReference type="NCBI Taxonomy" id="1830"/>
    <lineage>
        <taxon>Bacteria</taxon>
        <taxon>Bacillati</taxon>
        <taxon>Actinomycetota</taxon>
        <taxon>Actinomycetes</taxon>
        <taxon>Mycobacteriales</taxon>
        <taxon>Nocardiaceae</taxon>
        <taxon>Rhodococcus</taxon>
    </lineage>
</organism>
<dbReference type="PROSITE" id="PS50977">
    <property type="entry name" value="HTH_TETR_2"/>
    <property type="match status" value="1"/>
</dbReference>
<gene>
    <name evidence="7" type="ORF">O4220_05765</name>
</gene>
<dbReference type="InterPro" id="IPR001647">
    <property type="entry name" value="HTH_TetR"/>
</dbReference>
<evidence type="ECO:0000256" key="4">
    <source>
        <dbReference type="PROSITE-ProRule" id="PRU00335"/>
    </source>
</evidence>
<feature type="compositionally biased region" description="Basic and acidic residues" evidence="5">
    <location>
        <begin position="1"/>
        <end position="11"/>
    </location>
</feature>
<evidence type="ECO:0000256" key="5">
    <source>
        <dbReference type="SAM" id="MobiDB-lite"/>
    </source>
</evidence>
<dbReference type="Proteomes" id="UP001081071">
    <property type="component" value="Unassembled WGS sequence"/>
</dbReference>
<feature type="compositionally biased region" description="Basic residues" evidence="5">
    <location>
        <begin position="12"/>
        <end position="23"/>
    </location>
</feature>
<comment type="caution">
    <text evidence="7">The sequence shown here is derived from an EMBL/GenBank/DDBJ whole genome shotgun (WGS) entry which is preliminary data.</text>
</comment>
<evidence type="ECO:0000256" key="1">
    <source>
        <dbReference type="ARBA" id="ARBA00023015"/>
    </source>
</evidence>
<evidence type="ECO:0000313" key="8">
    <source>
        <dbReference type="Proteomes" id="UP001081071"/>
    </source>
</evidence>
<feature type="domain" description="HTH tetR-type" evidence="6">
    <location>
        <begin position="22"/>
        <end position="84"/>
    </location>
</feature>
<name>A0ABT4MAN7_9NOCA</name>
<reference evidence="7" key="1">
    <citation type="submission" date="2022-12" db="EMBL/GenBank/DDBJ databases">
        <authorList>
            <person name="Krivoruchko A.V."/>
            <person name="Elkin A."/>
        </authorList>
    </citation>
    <scope>NUCLEOTIDE SEQUENCE</scope>
    <source>
        <strain evidence="7">IEGM 1391</strain>
    </source>
</reference>
<evidence type="ECO:0000259" key="6">
    <source>
        <dbReference type="PROSITE" id="PS50977"/>
    </source>
</evidence>
<sequence>MSDGGSRPKSDGRKRRWEQHNTDRRRHIIAAAMTVLARDIAPGERLTTAQISAEAGVHRTGLYRHFRDRTDLDTAIQRAICDQLTAALVTSFELTGTPRDVVHRVVSTYVRWVAEHPAWTRFVEQDVSAESPTPLEETNAMLAEQLEVSVAAFLSIVNADLSPEDWSLVRPWVAGLVSGCMGAVRSWSGQTESRTGLDHFATFLADTIWLQVKGLGASRGIAIPQVPLETVPLDTAGETQPNDGSLR</sequence>
<evidence type="ECO:0000313" key="7">
    <source>
        <dbReference type="EMBL" id="MCZ4518018.1"/>
    </source>
</evidence>
<dbReference type="RefSeq" id="WP_269602701.1">
    <property type="nucleotide sequence ID" value="NZ_JAPWIJ010000002.1"/>
</dbReference>
<dbReference type="EMBL" id="JAPWIJ010000002">
    <property type="protein sequence ID" value="MCZ4518018.1"/>
    <property type="molecule type" value="Genomic_DNA"/>
</dbReference>
<dbReference type="InterPro" id="IPR036271">
    <property type="entry name" value="Tet_transcr_reg_TetR-rel_C_sf"/>
</dbReference>
<proteinExistence type="predicted"/>
<dbReference type="InterPro" id="IPR009057">
    <property type="entry name" value="Homeodomain-like_sf"/>
</dbReference>